<dbReference type="PANTHER" id="PTHR33115:SF72">
    <property type="match status" value="1"/>
</dbReference>
<feature type="compositionally biased region" description="Polar residues" evidence="1">
    <location>
        <begin position="822"/>
        <end position="846"/>
    </location>
</feature>
<dbReference type="PANTHER" id="PTHR33115">
    <property type="entry name" value="ARM REPEAT SUPERFAMILY PROTEIN"/>
    <property type="match status" value="1"/>
</dbReference>
<reference evidence="3" key="2">
    <citation type="submission" date="2018-10" db="UniProtKB">
        <authorList>
            <consortium name="EnsemblPlants"/>
        </authorList>
    </citation>
    <scope>IDENTIFICATION</scope>
</reference>
<proteinExistence type="predicted"/>
<dbReference type="RefSeq" id="XP_044391281.1">
    <property type="nucleotide sequence ID" value="XM_044535346.1"/>
</dbReference>
<feature type="compositionally biased region" description="Low complexity" evidence="1">
    <location>
        <begin position="812"/>
        <end position="821"/>
    </location>
</feature>
<evidence type="ECO:0000256" key="2">
    <source>
        <dbReference type="SAM" id="Phobius"/>
    </source>
</evidence>
<dbReference type="Gramene" id="TraesCAD_scaffold_009470_01G000400.1">
    <property type="protein sequence ID" value="TraesCAD_scaffold_009470_01G000400.1"/>
    <property type="gene ID" value="TraesCAD_scaffold_009470_01G000400"/>
</dbReference>
<dbReference type="Gramene" id="TraesROB_scaffold_034449_01G000400.1">
    <property type="protein sequence ID" value="TraesROB_scaffold_034449_01G000400.1"/>
    <property type="gene ID" value="TraesROB_scaffold_034449_01G000400"/>
</dbReference>
<evidence type="ECO:0000313" key="4">
    <source>
        <dbReference type="Proteomes" id="UP000019116"/>
    </source>
</evidence>
<name>A0A3B6LWJ4_WHEAT</name>
<feature type="region of interest" description="Disordered" evidence="1">
    <location>
        <begin position="749"/>
        <end position="851"/>
    </location>
</feature>
<dbReference type="Gramene" id="TraesCS5B03G1200400.1">
    <property type="protein sequence ID" value="TraesCS5B03G1200400.1.CDS"/>
    <property type="gene ID" value="TraesCS5B03G1200400"/>
</dbReference>
<dbReference type="OMA" id="CTEMYNT"/>
<keyword evidence="2" id="KW-0472">Membrane</keyword>
<protein>
    <submittedName>
        <fullName evidence="3">Uncharacterized protein</fullName>
    </submittedName>
</protein>
<evidence type="ECO:0000313" key="3">
    <source>
        <dbReference type="EnsemblPlants" id="TraesCS5B02G493800.1"/>
    </source>
</evidence>
<keyword evidence="4" id="KW-1185">Reference proteome</keyword>
<dbReference type="Gramene" id="TraesCS5B02G493800.1">
    <property type="protein sequence ID" value="TraesCS5B02G493800.1"/>
    <property type="gene ID" value="TraesCS5B02G493800"/>
</dbReference>
<dbReference type="Gramene" id="TraesCLE_scaffold_009223_01G000400.1">
    <property type="protein sequence ID" value="TraesCLE_scaffold_009223_01G000400.1"/>
    <property type="gene ID" value="TraesCLE_scaffold_009223_01G000400"/>
</dbReference>
<accession>A0A3B6LWJ4</accession>
<feature type="compositionally biased region" description="Low complexity" evidence="1">
    <location>
        <begin position="776"/>
        <end position="802"/>
    </location>
</feature>
<dbReference type="SUPFAM" id="SSF48371">
    <property type="entry name" value="ARM repeat"/>
    <property type="match status" value="1"/>
</dbReference>
<reference evidence="3" key="1">
    <citation type="submission" date="2018-08" db="EMBL/GenBank/DDBJ databases">
        <authorList>
            <person name="Rossello M."/>
        </authorList>
    </citation>
    <scope>NUCLEOTIDE SEQUENCE [LARGE SCALE GENOMIC DNA]</scope>
    <source>
        <strain evidence="3">cv. Chinese Spring</strain>
    </source>
</reference>
<dbReference type="InterPro" id="IPR016024">
    <property type="entry name" value="ARM-type_fold"/>
</dbReference>
<dbReference type="GeneID" id="123114003"/>
<sequence>MRLHSQFPRQHLELKKTRTLDRGERSCLVQQTASRMEMAVGAASRVVVQLVRGVVVVLKDALQLQGARGLDLERPTSGDTPLHQVPELPLNICMVSEMFLQILATGLGALALVWATVVLLGGFSTYLHKADFWVITAIVFIQTARVVGINVSPEAEFFNQVPQAFLELGAEHYTKWGRRRPLTGRATGQNFVYYLMLALGSARDFITIVAFLAILVLAVPMIAGLGCISLSIYRLVALLSRHHGNDNVFRALILFYALVLLQGGLFILWLFLRLYRSYLANHVSFKYGLEDKRELIDKYMGKTLSTAIKNGVAGTINRNLASFAAEMMKSEYSQDRIDAVLVMHRLTSQEDHRTRTLSQIQSSPLCVSRLLDMVTSNSKSRTDQRTRICIAEIVAHLASNLCLADISGATESISSMIDPYFMKILAPATNVNIGHQTAIDITTDQQGAIQSASATNGGESIGFCIYLKKLMDMVAPHTAEFIRNRQQETPRSSRTTSGAESKPLIIHGLLILAKLAVNPDNCKHIYDYKGLFSKIISPVKTKVYEILRDDGITMEITEKALEVVSMLVSGTDETSEKIRRDICSNGIVAQHICSILEKDHMYNKLKVPATKILMELSLDTSTQATLGLDGVAEFINDLMDIFFDAANESQELKKTAGEALAVLAMDNANCMTITNFSSETKTSVQLLTDMIPAVNARLYQTTIAQLLMQLCASFNPAEREEHLASVKTILHEVLKVICNIEQAANANQVGSPQHNLGQQQAANTNQAGSPQHNPGQQQAATANQTGSPQHNQGQQQAANTNQVGSPQHNSGQQQAANANQAGSPQHNPGQQQAANTNQADSPQQNWGRPPFSRAFYRLNSFLGAHHSHAANRNNPNDNLPAVTQLVGARRKSLAAFLGLTLEICDKLEISPDDFDDALALIPLSMDDFVDKLNHIIEQCKGHSVDSLEGKGPSVEYLIIIKAVTKLCTWMMESKPDCITVFQNKNTSTKLQGALEDMRDLELGMLLTGSAGDMANYQTLSNIVGVARQMMDANVQV</sequence>
<dbReference type="EnsemblPlants" id="TraesCS5B02G493800.1">
    <property type="protein sequence ID" value="TraesCS5B02G493800.1"/>
    <property type="gene ID" value="TraesCS5B02G493800"/>
</dbReference>
<keyword evidence="2" id="KW-0812">Transmembrane</keyword>
<evidence type="ECO:0000256" key="1">
    <source>
        <dbReference type="SAM" id="MobiDB-lite"/>
    </source>
</evidence>
<feature type="transmembrane region" description="Helical" evidence="2">
    <location>
        <begin position="98"/>
        <end position="120"/>
    </location>
</feature>
<gene>
    <name evidence="3" type="primary">LOC123114003</name>
</gene>
<dbReference type="Proteomes" id="UP000019116">
    <property type="component" value="Chromosome 5B"/>
</dbReference>
<dbReference type="AlphaFoldDB" id="A0A3B6LWJ4"/>
<dbReference type="OrthoDB" id="685628at2759"/>
<feature type="compositionally biased region" description="Low complexity" evidence="1">
    <location>
        <begin position="758"/>
        <end position="767"/>
    </location>
</feature>
<organism evidence="3">
    <name type="scientific">Triticum aestivum</name>
    <name type="common">Wheat</name>
    <dbReference type="NCBI Taxonomy" id="4565"/>
    <lineage>
        <taxon>Eukaryota</taxon>
        <taxon>Viridiplantae</taxon>
        <taxon>Streptophyta</taxon>
        <taxon>Embryophyta</taxon>
        <taxon>Tracheophyta</taxon>
        <taxon>Spermatophyta</taxon>
        <taxon>Magnoliopsida</taxon>
        <taxon>Liliopsida</taxon>
        <taxon>Poales</taxon>
        <taxon>Poaceae</taxon>
        <taxon>BOP clade</taxon>
        <taxon>Pooideae</taxon>
        <taxon>Triticodae</taxon>
        <taxon>Triticeae</taxon>
        <taxon>Triticinae</taxon>
        <taxon>Triticum</taxon>
    </lineage>
</organism>
<keyword evidence="2" id="KW-1133">Transmembrane helix</keyword>
<feature type="transmembrane region" description="Helical" evidence="2">
    <location>
        <begin position="205"/>
        <end position="236"/>
    </location>
</feature>
<feature type="transmembrane region" description="Helical" evidence="2">
    <location>
        <begin position="248"/>
        <end position="272"/>
    </location>
</feature>
<dbReference type="STRING" id="4565.A0A3B6LWJ4"/>
<dbReference type="Gramene" id="TraesWEE_scaffold_017013_01G000100.1">
    <property type="protein sequence ID" value="TraesWEE_scaffold_017013_01G000100.1"/>
    <property type="gene ID" value="TraesWEE_scaffold_017013_01G000100"/>
</dbReference>
<feature type="transmembrane region" description="Helical" evidence="2">
    <location>
        <begin position="132"/>
        <end position="151"/>
    </location>
</feature>